<comment type="similarity">
    <text evidence="1 5">Belongs to the spermidine/spermine synthase family.</text>
</comment>
<keyword evidence="9" id="KW-1185">Reference proteome</keyword>
<feature type="transmembrane region" description="Helical" evidence="5">
    <location>
        <begin position="236"/>
        <end position="256"/>
    </location>
</feature>
<name>A0A550JAF7_9BACT</name>
<dbReference type="EC" id="2.5.1.16" evidence="5"/>
<evidence type="ECO:0000256" key="6">
    <source>
        <dbReference type="PROSITE-ProRule" id="PRU00354"/>
    </source>
</evidence>
<keyword evidence="5" id="KW-1003">Cell membrane</keyword>
<feature type="transmembrane region" description="Helical" evidence="5">
    <location>
        <begin position="422"/>
        <end position="441"/>
    </location>
</feature>
<dbReference type="EMBL" id="VJVV01000008">
    <property type="protein sequence ID" value="TRO80234.1"/>
    <property type="molecule type" value="Genomic_DNA"/>
</dbReference>
<dbReference type="SUPFAM" id="SSF53335">
    <property type="entry name" value="S-adenosyl-L-methionine-dependent methyltransferases"/>
    <property type="match status" value="1"/>
</dbReference>
<keyword evidence="4 5" id="KW-0620">Polyamine biosynthesis</keyword>
<keyword evidence="5" id="KW-1133">Transmembrane helix</keyword>
<feature type="transmembrane region" description="Helical" evidence="5">
    <location>
        <begin position="448"/>
        <end position="467"/>
    </location>
</feature>
<comment type="caution">
    <text evidence="5 6">Lacks conserved residue(s) required for the propagation of feature annotation.</text>
</comment>
<dbReference type="Proteomes" id="UP000317155">
    <property type="component" value="Unassembled WGS sequence"/>
</dbReference>
<evidence type="ECO:0000259" key="7">
    <source>
        <dbReference type="PROSITE" id="PS51006"/>
    </source>
</evidence>
<dbReference type="SUPFAM" id="SSF103473">
    <property type="entry name" value="MFS general substrate transporter"/>
    <property type="match status" value="2"/>
</dbReference>
<dbReference type="PANTHER" id="PTHR11558">
    <property type="entry name" value="SPERMIDINE/SPERMINE SYNTHASE"/>
    <property type="match status" value="1"/>
</dbReference>
<dbReference type="GO" id="GO:0005829">
    <property type="term" value="C:cytosol"/>
    <property type="evidence" value="ECO:0007669"/>
    <property type="project" value="TreeGrafter"/>
</dbReference>
<evidence type="ECO:0000256" key="1">
    <source>
        <dbReference type="ARBA" id="ARBA00007867"/>
    </source>
</evidence>
<feature type="transmembrane region" description="Helical" evidence="5">
    <location>
        <begin position="126"/>
        <end position="158"/>
    </location>
</feature>
<keyword evidence="5" id="KW-0812">Transmembrane</keyword>
<proteinExistence type="inferred from homology"/>
<dbReference type="PROSITE" id="PS51006">
    <property type="entry name" value="PABS_2"/>
    <property type="match status" value="1"/>
</dbReference>
<comment type="caution">
    <text evidence="8">The sequence shown here is derived from an EMBL/GenBank/DDBJ whole genome shotgun (WGS) entry which is preliminary data.</text>
</comment>
<dbReference type="InterPro" id="IPR001045">
    <property type="entry name" value="Spermi_synthase"/>
</dbReference>
<dbReference type="InterPro" id="IPR036259">
    <property type="entry name" value="MFS_trans_sf"/>
</dbReference>
<dbReference type="GO" id="GO:0004766">
    <property type="term" value="F:spermidine synthase activity"/>
    <property type="evidence" value="ECO:0007669"/>
    <property type="project" value="UniProtKB-UniRule"/>
</dbReference>
<dbReference type="GO" id="GO:0008295">
    <property type="term" value="P:spermidine biosynthetic process"/>
    <property type="evidence" value="ECO:0007669"/>
    <property type="project" value="UniProtKB-UniRule"/>
</dbReference>
<keyword evidence="2 5" id="KW-0808">Transferase</keyword>
<gene>
    <name evidence="5" type="primary">speE</name>
    <name evidence="8" type="ORF">FL622_11400</name>
</gene>
<feature type="transmembrane region" description="Helical" evidence="5">
    <location>
        <begin position="276"/>
        <end position="297"/>
    </location>
</feature>
<feature type="transmembrane region" description="Helical" evidence="5">
    <location>
        <begin position="198"/>
        <end position="216"/>
    </location>
</feature>
<feature type="transmembrane region" description="Helical" evidence="5">
    <location>
        <begin position="85"/>
        <end position="106"/>
    </location>
</feature>
<accession>A0A550JAF7</accession>
<dbReference type="PANTHER" id="PTHR11558:SF11">
    <property type="entry name" value="SPERMIDINE SYNTHASE"/>
    <property type="match status" value="1"/>
</dbReference>
<dbReference type="GO" id="GO:0008168">
    <property type="term" value="F:methyltransferase activity"/>
    <property type="evidence" value="ECO:0007669"/>
    <property type="project" value="UniProtKB-KW"/>
</dbReference>
<comment type="subcellular location">
    <subcellularLocation>
        <location evidence="5">Cell membrane</location>
        <topology evidence="5">Multi-pass membrane protein</topology>
    </subcellularLocation>
</comment>
<feature type="binding site" evidence="5">
    <location>
        <position position="497"/>
    </location>
    <ligand>
        <name>S-methyl-5'-thioadenosine</name>
        <dbReference type="ChEBI" id="CHEBI:17509"/>
    </ligand>
</feature>
<keyword evidence="5" id="KW-0472">Membrane</keyword>
<comment type="caution">
    <text evidence="5">Lacks the conserved Asp active site.</text>
</comment>
<feature type="binding site" evidence="5">
    <location>
        <position position="582"/>
    </location>
    <ligand>
        <name>S-methyl-5'-thioadenosine</name>
        <dbReference type="ChEBI" id="CHEBI:17509"/>
    </ligand>
</feature>
<feature type="transmembrane region" description="Helical" evidence="5">
    <location>
        <begin position="392"/>
        <end position="416"/>
    </location>
</feature>
<dbReference type="CDD" id="cd06174">
    <property type="entry name" value="MFS"/>
    <property type="match status" value="1"/>
</dbReference>
<comment type="function">
    <text evidence="5">Catalyzes the irreversible transfer of a propylamine group from the amino donor S-adenosylmethioninamine (decarboxy-AdoMet) to putrescine (1,4-diaminobutane) to yield spermidine.</text>
</comment>
<dbReference type="OrthoDB" id="8171135at2"/>
<evidence type="ECO:0000313" key="8">
    <source>
        <dbReference type="EMBL" id="TRO80234.1"/>
    </source>
</evidence>
<evidence type="ECO:0000313" key="9">
    <source>
        <dbReference type="Proteomes" id="UP000317155"/>
    </source>
</evidence>
<evidence type="ECO:0000256" key="2">
    <source>
        <dbReference type="ARBA" id="ARBA00022679"/>
    </source>
</evidence>
<comment type="subunit">
    <text evidence="5">Homodimer or homotetramer.</text>
</comment>
<dbReference type="InterPro" id="IPR030374">
    <property type="entry name" value="PABS"/>
</dbReference>
<dbReference type="GO" id="GO:0005886">
    <property type="term" value="C:plasma membrane"/>
    <property type="evidence" value="ECO:0007669"/>
    <property type="project" value="UniProtKB-SubCell"/>
</dbReference>
<feature type="transmembrane region" description="Helical" evidence="5">
    <location>
        <begin position="170"/>
        <end position="192"/>
    </location>
</feature>
<evidence type="ECO:0000256" key="4">
    <source>
        <dbReference type="ARBA" id="ARBA00023115"/>
    </source>
</evidence>
<feature type="binding site" evidence="5">
    <location>
        <begin position="613"/>
        <end position="614"/>
    </location>
    <ligand>
        <name>S-methyl-5'-thioadenosine</name>
        <dbReference type="ChEBI" id="CHEBI:17509"/>
    </ligand>
</feature>
<evidence type="ECO:0000256" key="3">
    <source>
        <dbReference type="ARBA" id="ARBA00023066"/>
    </source>
</evidence>
<dbReference type="HAMAP" id="MF_00198">
    <property type="entry name" value="Spermidine_synth"/>
    <property type="match status" value="1"/>
</dbReference>
<dbReference type="InterPro" id="IPR029063">
    <property type="entry name" value="SAM-dependent_MTases_sf"/>
</dbReference>
<organism evidence="8 9">
    <name type="scientific">Trichloromonas acetexigens</name>
    <dbReference type="NCBI Taxonomy" id="38815"/>
    <lineage>
        <taxon>Bacteria</taxon>
        <taxon>Pseudomonadati</taxon>
        <taxon>Thermodesulfobacteriota</taxon>
        <taxon>Desulfuromonadia</taxon>
        <taxon>Desulfuromonadales</taxon>
        <taxon>Trichloromonadaceae</taxon>
        <taxon>Trichloromonas</taxon>
    </lineage>
</organism>
<feature type="domain" description="PABS" evidence="7">
    <location>
        <begin position="544"/>
        <end position="717"/>
    </location>
</feature>
<feature type="transmembrane region" description="Helical" evidence="5">
    <location>
        <begin position="46"/>
        <end position="73"/>
    </location>
</feature>
<reference evidence="8 9" key="1">
    <citation type="submission" date="2019-07" db="EMBL/GenBank/DDBJ databases">
        <title>Insights of Desulfuromonas acetexigens electromicrobiology.</title>
        <authorList>
            <person name="Katuri K."/>
            <person name="Sapireddy V."/>
            <person name="Shaw D.R."/>
            <person name="Saikaly P."/>
        </authorList>
    </citation>
    <scope>NUCLEOTIDE SEQUENCE [LARGE SCALE GENOMIC DNA]</scope>
    <source>
        <strain evidence="8 9">2873</strain>
    </source>
</reference>
<dbReference type="UniPathway" id="UPA00248">
    <property type="reaction ID" value="UER00314"/>
</dbReference>
<keyword evidence="3 5" id="KW-0745">Spermidine biosynthesis</keyword>
<sequence>MRRFSLSLGSYPMDLSPGQKRLIYTLFALSGCVALVYEVLWTKYLILTFGATIEVVSLVTATFMAGLAGGSLLLGRYADRNRRLLLVYALLEGGIALFALTFPQALDLVEAVYIRSRQALPDHPGLTTLLHLTLAALLLLPPAVCMGGTLPIMCRFFVKRRLSGEIGKLYALNTLGATLGAFGAGYLLIPYFGLSLTGYLGVAVNGLIALLAWQLARKICRRAEGVALPPAPETPLQPLTGFAFLLVSVMLIGAYGLAYEILWTRVLLLFLGNTSYAFATMLSAYLVGIALGGAIYARRIRRTTNIPALFALLTVGMGASVALTVPFYDRLAHVFLAAHDLAGEHWWFLTLGYFLIAFAVMCVPTLLSGSLLPAAVAMLAPGPEQTGRGVGLIVLHNTLGAVLGSLLAGFVLIPQLGIQNSFRLLAALNILSGLALFVRFRACRAGRLAVPALALAGFSAVALPAAWNPAWMNSGIYCYAEKYLEMGGLEKVLSEERIIDVIEGTDTTVAVHESLDGQMRFFTVNGKTDGGTGRDMGTQLLVSHLPMLLHPQPRRALVIGLGTGISLRGLSAHPTEAIDCVEISPEVVKASAYFAEANGRVLDDPKVRLLVEDGRNLLLTERQSYDVIVSEPSNPWQTGNANLFTLDFYRLAARRLAADGIFCQWLGLYDITTENLRIACRTFLQVFPHALVYTSGSDLILVGSRQPLVMDYQRLAQRLAVPAIGAALTLAQVESPGELVAGHFLFTEEALRTFSAGTVLNTDDRSILEYSARHNIGKNTLGRFQRENMQALKSAAEKIFLPLDNLGANRTAVALALRDLAGGYAKVGRKQEAEHFMKMAEEL</sequence>
<keyword evidence="8" id="KW-0489">Methyltransferase</keyword>
<comment type="catalytic activity">
    <reaction evidence="5">
        <text>S-adenosyl 3-(methylsulfanyl)propylamine + putrescine = S-methyl-5'-thioadenosine + spermidine + H(+)</text>
        <dbReference type="Rhea" id="RHEA:12721"/>
        <dbReference type="ChEBI" id="CHEBI:15378"/>
        <dbReference type="ChEBI" id="CHEBI:17509"/>
        <dbReference type="ChEBI" id="CHEBI:57443"/>
        <dbReference type="ChEBI" id="CHEBI:57834"/>
        <dbReference type="ChEBI" id="CHEBI:326268"/>
        <dbReference type="EC" id="2.5.1.16"/>
    </reaction>
</comment>
<dbReference type="GO" id="GO:0032259">
    <property type="term" value="P:methylation"/>
    <property type="evidence" value="ECO:0007669"/>
    <property type="project" value="UniProtKB-KW"/>
</dbReference>
<dbReference type="PROSITE" id="PS51257">
    <property type="entry name" value="PROKAR_LIPOPROTEIN"/>
    <property type="match status" value="1"/>
</dbReference>
<dbReference type="Pfam" id="PF01564">
    <property type="entry name" value="Spermine_synth"/>
    <property type="match status" value="1"/>
</dbReference>
<evidence type="ECO:0000256" key="5">
    <source>
        <dbReference type="HAMAP-Rule" id="MF_00198"/>
    </source>
</evidence>
<dbReference type="Gene3D" id="1.20.1250.20">
    <property type="entry name" value="MFS general substrate transporter like domains"/>
    <property type="match status" value="1"/>
</dbReference>
<comment type="pathway">
    <text evidence="5">Amine and polyamine biosynthesis; spermidine biosynthesis; spermidine from putrescine: step 1/1.</text>
</comment>
<feature type="transmembrane region" description="Helical" evidence="5">
    <location>
        <begin position="21"/>
        <end position="40"/>
    </location>
</feature>
<dbReference type="CDD" id="cd02440">
    <property type="entry name" value="AdoMet_MTases"/>
    <property type="match status" value="1"/>
</dbReference>
<feature type="transmembrane region" description="Helical" evidence="5">
    <location>
        <begin position="348"/>
        <end position="380"/>
    </location>
</feature>
<feature type="transmembrane region" description="Helical" evidence="5">
    <location>
        <begin position="309"/>
        <end position="328"/>
    </location>
</feature>
<dbReference type="AlphaFoldDB" id="A0A550JAF7"/>
<protein>
    <recommendedName>
        <fullName evidence="5">Polyamine aminopropyltransferase</fullName>
    </recommendedName>
    <alternativeName>
        <fullName evidence="5">Putrescine aminopropyltransferase</fullName>
        <shortName evidence="5">PAPT</shortName>
    </alternativeName>
    <alternativeName>
        <fullName evidence="5">Spermidine synthase</fullName>
        <shortName evidence="5">SPDS</shortName>
        <shortName evidence="5">SPDSY</shortName>
        <ecNumber evidence="5">2.5.1.16</ecNumber>
    </alternativeName>
</protein>
<dbReference type="Gene3D" id="3.40.50.150">
    <property type="entry name" value="Vaccinia Virus protein VP39"/>
    <property type="match status" value="1"/>
</dbReference>